<name>A0A8J5FLT0_ZINOF</name>
<reference evidence="1 2" key="1">
    <citation type="submission" date="2020-08" db="EMBL/GenBank/DDBJ databases">
        <title>Plant Genome Project.</title>
        <authorList>
            <person name="Zhang R.-G."/>
        </authorList>
    </citation>
    <scope>NUCLEOTIDE SEQUENCE [LARGE SCALE GENOMIC DNA]</scope>
    <source>
        <tissue evidence="1">Rhizome</tissue>
    </source>
</reference>
<keyword evidence="2" id="KW-1185">Reference proteome</keyword>
<dbReference type="SUPFAM" id="SSF53056">
    <property type="entry name" value="beta-carbonic anhydrase, cab"/>
    <property type="match status" value="1"/>
</dbReference>
<protein>
    <submittedName>
        <fullName evidence="1">Uncharacterized protein</fullName>
    </submittedName>
</protein>
<dbReference type="AlphaFoldDB" id="A0A8J5FLT0"/>
<dbReference type="InterPro" id="IPR036874">
    <property type="entry name" value="Carbonic_anhydrase_sf"/>
</dbReference>
<evidence type="ECO:0000313" key="1">
    <source>
        <dbReference type="EMBL" id="KAG6490912.1"/>
    </source>
</evidence>
<gene>
    <name evidence="1" type="ORF">ZIOFF_052244</name>
</gene>
<dbReference type="GO" id="GO:0004089">
    <property type="term" value="F:carbonate dehydratase activity"/>
    <property type="evidence" value="ECO:0007669"/>
    <property type="project" value="InterPro"/>
</dbReference>
<evidence type="ECO:0000313" key="2">
    <source>
        <dbReference type="Proteomes" id="UP000734854"/>
    </source>
</evidence>
<accession>A0A8J5FLT0</accession>
<comment type="caution">
    <text evidence="1">The sequence shown here is derived from an EMBL/GenBank/DDBJ whole genome shotgun (WGS) entry which is preliminary data.</text>
</comment>
<dbReference type="Proteomes" id="UP000734854">
    <property type="component" value="Unassembled WGS sequence"/>
</dbReference>
<dbReference type="Gene3D" id="3.40.1050.10">
    <property type="entry name" value="Carbonic anhydrase"/>
    <property type="match status" value="1"/>
</dbReference>
<sequence>MSTAALHSPLLLVSATNNKITSSSSSSVVLCNLNNNPSAKKAVSSSSSSPLPSFPRLIRNAPVFAAPAAATLEMEAIQRIKSGFEQFKNEVYDKKADLFGELKEGQSPKV</sequence>
<dbReference type="EMBL" id="JACMSC010000014">
    <property type="protein sequence ID" value="KAG6490912.1"/>
    <property type="molecule type" value="Genomic_DNA"/>
</dbReference>
<dbReference type="GO" id="GO:0008270">
    <property type="term" value="F:zinc ion binding"/>
    <property type="evidence" value="ECO:0007669"/>
    <property type="project" value="InterPro"/>
</dbReference>
<organism evidence="1 2">
    <name type="scientific">Zingiber officinale</name>
    <name type="common">Ginger</name>
    <name type="synonym">Amomum zingiber</name>
    <dbReference type="NCBI Taxonomy" id="94328"/>
    <lineage>
        <taxon>Eukaryota</taxon>
        <taxon>Viridiplantae</taxon>
        <taxon>Streptophyta</taxon>
        <taxon>Embryophyta</taxon>
        <taxon>Tracheophyta</taxon>
        <taxon>Spermatophyta</taxon>
        <taxon>Magnoliopsida</taxon>
        <taxon>Liliopsida</taxon>
        <taxon>Zingiberales</taxon>
        <taxon>Zingiberaceae</taxon>
        <taxon>Zingiber</taxon>
    </lineage>
</organism>
<proteinExistence type="predicted"/>